<evidence type="ECO:0000313" key="1">
    <source>
        <dbReference type="EMBL" id="KAH3789628.1"/>
    </source>
</evidence>
<comment type="caution">
    <text evidence="1">The sequence shown here is derived from an EMBL/GenBank/DDBJ whole genome shotgun (WGS) entry which is preliminary data.</text>
</comment>
<reference evidence="1" key="2">
    <citation type="submission" date="2020-11" db="EMBL/GenBank/DDBJ databases">
        <authorList>
            <person name="McCartney M.A."/>
            <person name="Auch B."/>
            <person name="Kono T."/>
            <person name="Mallez S."/>
            <person name="Becker A."/>
            <person name="Gohl D.M."/>
            <person name="Silverstein K.A.T."/>
            <person name="Koren S."/>
            <person name="Bechman K.B."/>
            <person name="Herman A."/>
            <person name="Abrahante J.E."/>
            <person name="Garbe J."/>
        </authorList>
    </citation>
    <scope>NUCLEOTIDE SEQUENCE</scope>
    <source>
        <strain evidence="1">Duluth1</strain>
        <tissue evidence="1">Whole animal</tissue>
    </source>
</reference>
<organism evidence="1 2">
    <name type="scientific">Dreissena polymorpha</name>
    <name type="common">Zebra mussel</name>
    <name type="synonym">Mytilus polymorpha</name>
    <dbReference type="NCBI Taxonomy" id="45954"/>
    <lineage>
        <taxon>Eukaryota</taxon>
        <taxon>Metazoa</taxon>
        <taxon>Spiralia</taxon>
        <taxon>Lophotrochozoa</taxon>
        <taxon>Mollusca</taxon>
        <taxon>Bivalvia</taxon>
        <taxon>Autobranchia</taxon>
        <taxon>Heteroconchia</taxon>
        <taxon>Euheterodonta</taxon>
        <taxon>Imparidentia</taxon>
        <taxon>Neoheterodontei</taxon>
        <taxon>Myida</taxon>
        <taxon>Dreissenoidea</taxon>
        <taxon>Dreissenidae</taxon>
        <taxon>Dreissena</taxon>
    </lineage>
</organism>
<dbReference type="Proteomes" id="UP000828390">
    <property type="component" value="Unassembled WGS sequence"/>
</dbReference>
<sequence>MKREDLVESTDEQHNFNLSMVAQQYCKIASESSTIKEVYDYNISVLIARNDQGFRKSEA</sequence>
<evidence type="ECO:0000313" key="2">
    <source>
        <dbReference type="Proteomes" id="UP000828390"/>
    </source>
</evidence>
<reference evidence="1" key="1">
    <citation type="journal article" date="2019" name="bioRxiv">
        <title>The Genome of the Zebra Mussel, Dreissena polymorpha: A Resource for Invasive Species Research.</title>
        <authorList>
            <person name="McCartney M.A."/>
            <person name="Auch B."/>
            <person name="Kono T."/>
            <person name="Mallez S."/>
            <person name="Zhang Y."/>
            <person name="Obille A."/>
            <person name="Becker A."/>
            <person name="Abrahante J.E."/>
            <person name="Garbe J."/>
            <person name="Badalamenti J.P."/>
            <person name="Herman A."/>
            <person name="Mangelson H."/>
            <person name="Liachko I."/>
            <person name="Sullivan S."/>
            <person name="Sone E.D."/>
            <person name="Koren S."/>
            <person name="Silverstein K.A.T."/>
            <person name="Beckman K.B."/>
            <person name="Gohl D.M."/>
        </authorList>
    </citation>
    <scope>NUCLEOTIDE SEQUENCE</scope>
    <source>
        <strain evidence="1">Duluth1</strain>
        <tissue evidence="1">Whole animal</tissue>
    </source>
</reference>
<protein>
    <submittedName>
        <fullName evidence="1">Uncharacterized protein</fullName>
    </submittedName>
</protein>
<accession>A0A9D4F239</accession>
<keyword evidence="2" id="KW-1185">Reference proteome</keyword>
<gene>
    <name evidence="1" type="ORF">DPMN_167813</name>
</gene>
<proteinExistence type="predicted"/>
<dbReference type="EMBL" id="JAIWYP010000008">
    <property type="protein sequence ID" value="KAH3789628.1"/>
    <property type="molecule type" value="Genomic_DNA"/>
</dbReference>
<name>A0A9D4F239_DREPO</name>
<dbReference type="AlphaFoldDB" id="A0A9D4F239"/>